<evidence type="ECO:0000313" key="1">
    <source>
        <dbReference type="EMBL" id="KAA6383268.1"/>
    </source>
</evidence>
<evidence type="ECO:0000313" key="2">
    <source>
        <dbReference type="Proteomes" id="UP000324800"/>
    </source>
</evidence>
<protein>
    <submittedName>
        <fullName evidence="1">Uncharacterized protein</fullName>
    </submittedName>
</protein>
<accession>A0A5J4VKZ5</accession>
<dbReference type="EMBL" id="SNRW01006338">
    <property type="protein sequence ID" value="KAA6383268.1"/>
    <property type="molecule type" value="Genomic_DNA"/>
</dbReference>
<comment type="caution">
    <text evidence="1">The sequence shown here is derived from an EMBL/GenBank/DDBJ whole genome shotgun (WGS) entry which is preliminary data.</text>
</comment>
<proteinExistence type="predicted"/>
<sequence length="171" mass="19792">MNQRLAALQEEPDVNLPTFCEKDAEFVHRKINLYRLTKVKFFNDAKVNIHNMNVILTFVDYVNQIEVANSRKYKIAIDFGTGIEKSQQWIKTGTEITVKQTAKLNGKLNYLRLQFQQASLFLNIMDYEKAQAAKLRGRNTMMLMNKTAIPEINWQVAKLRANNASKLIQIP</sequence>
<reference evidence="1 2" key="1">
    <citation type="submission" date="2019-03" db="EMBL/GenBank/DDBJ databases">
        <title>Single cell metagenomics reveals metabolic interactions within the superorganism composed of flagellate Streblomastix strix and complex community of Bacteroidetes bacteria on its surface.</title>
        <authorList>
            <person name="Treitli S.C."/>
            <person name="Kolisko M."/>
            <person name="Husnik F."/>
            <person name="Keeling P."/>
            <person name="Hampl V."/>
        </authorList>
    </citation>
    <scope>NUCLEOTIDE SEQUENCE [LARGE SCALE GENOMIC DNA]</scope>
    <source>
        <strain evidence="1">ST1C</strain>
    </source>
</reference>
<dbReference type="Proteomes" id="UP000324800">
    <property type="component" value="Unassembled WGS sequence"/>
</dbReference>
<name>A0A5J4VKZ5_9EUKA</name>
<gene>
    <name evidence="1" type="ORF">EZS28_021203</name>
</gene>
<organism evidence="1 2">
    <name type="scientific">Streblomastix strix</name>
    <dbReference type="NCBI Taxonomy" id="222440"/>
    <lineage>
        <taxon>Eukaryota</taxon>
        <taxon>Metamonada</taxon>
        <taxon>Preaxostyla</taxon>
        <taxon>Oxymonadida</taxon>
        <taxon>Streblomastigidae</taxon>
        <taxon>Streblomastix</taxon>
    </lineage>
</organism>
<dbReference type="AlphaFoldDB" id="A0A5J4VKZ5"/>